<dbReference type="SMART" id="SM00032">
    <property type="entry name" value="CCP"/>
    <property type="match status" value="3"/>
</dbReference>
<accession>A0A8T0AAU2</accession>
<keyword evidence="10" id="KW-0472">Membrane</keyword>
<evidence type="ECO:0000313" key="20">
    <source>
        <dbReference type="Proteomes" id="UP000606274"/>
    </source>
</evidence>
<dbReference type="FunFam" id="2.10.25.10:FF:000014">
    <property type="entry name" value="Latent-transforming growth factor beta-binding protein 3"/>
    <property type="match status" value="1"/>
</dbReference>
<dbReference type="FunFam" id="2.10.25.10:FF:000009">
    <property type="entry name" value="Low-density lipoprotein receptor isoform 1"/>
    <property type="match status" value="1"/>
</dbReference>
<keyword evidence="20" id="KW-1185">Reference proteome</keyword>
<evidence type="ECO:0000256" key="16">
    <source>
        <dbReference type="SAM" id="MobiDB-lite"/>
    </source>
</evidence>
<evidence type="ECO:0000256" key="5">
    <source>
        <dbReference type="ARBA" id="ARBA00022583"/>
    </source>
</evidence>
<dbReference type="CDD" id="cd00033">
    <property type="entry name" value="CCP"/>
    <property type="match status" value="3"/>
</dbReference>
<evidence type="ECO:0000256" key="12">
    <source>
        <dbReference type="ARBA" id="ARBA00023170"/>
    </source>
</evidence>
<dbReference type="GO" id="GO:0006897">
    <property type="term" value="P:endocytosis"/>
    <property type="evidence" value="ECO:0007669"/>
    <property type="project" value="UniProtKB-KW"/>
</dbReference>
<evidence type="ECO:0000256" key="4">
    <source>
        <dbReference type="ARBA" id="ARBA00022536"/>
    </source>
</evidence>
<dbReference type="InterPro" id="IPR001881">
    <property type="entry name" value="EGF-like_Ca-bd_dom"/>
</dbReference>
<dbReference type="SUPFAM" id="SSF57184">
    <property type="entry name" value="Growth factor receptor domain"/>
    <property type="match status" value="1"/>
</dbReference>
<keyword evidence="4 14" id="KW-0245">EGF-like domain</keyword>
<dbReference type="CDD" id="cd00054">
    <property type="entry name" value="EGF_CA"/>
    <property type="match status" value="3"/>
</dbReference>
<dbReference type="GO" id="GO:0005509">
    <property type="term" value="F:calcium ion binding"/>
    <property type="evidence" value="ECO:0007669"/>
    <property type="project" value="InterPro"/>
</dbReference>
<dbReference type="PROSITE" id="PS01186">
    <property type="entry name" value="EGF_2"/>
    <property type="match status" value="3"/>
</dbReference>
<dbReference type="SUPFAM" id="SSF57535">
    <property type="entry name" value="Complement control module/SCR domain"/>
    <property type="match status" value="3"/>
</dbReference>
<keyword evidence="15" id="KW-0768">Sushi</keyword>
<dbReference type="Pfam" id="PF12662">
    <property type="entry name" value="cEGF"/>
    <property type="match status" value="1"/>
</dbReference>
<dbReference type="InterPro" id="IPR000436">
    <property type="entry name" value="Sushi_SCR_CCP_dom"/>
</dbReference>
<dbReference type="Pfam" id="PF00084">
    <property type="entry name" value="Sushi"/>
    <property type="match status" value="3"/>
</dbReference>
<dbReference type="PANTHER" id="PTHR24034">
    <property type="entry name" value="EGF-LIKE DOMAIN-CONTAINING PROTEIN"/>
    <property type="match status" value="1"/>
</dbReference>
<dbReference type="PROSITE" id="PS50026">
    <property type="entry name" value="EGF_3"/>
    <property type="match status" value="1"/>
</dbReference>
<evidence type="ECO:0000256" key="1">
    <source>
        <dbReference type="ARBA" id="ARBA00004479"/>
    </source>
</evidence>
<dbReference type="GO" id="GO:0005576">
    <property type="term" value="C:extracellular region"/>
    <property type="evidence" value="ECO:0007669"/>
    <property type="project" value="UniProtKB-SubCell"/>
</dbReference>
<evidence type="ECO:0000256" key="8">
    <source>
        <dbReference type="ARBA" id="ARBA00022737"/>
    </source>
</evidence>
<proteinExistence type="predicted"/>
<feature type="disulfide bond" evidence="15">
    <location>
        <begin position="110"/>
        <end position="153"/>
    </location>
</feature>
<evidence type="ECO:0000256" key="13">
    <source>
        <dbReference type="ARBA" id="ARBA00023180"/>
    </source>
</evidence>
<comment type="caution">
    <text evidence="19">The sequence shown here is derived from an EMBL/GenBank/DDBJ whole genome shotgun (WGS) entry which is preliminary data.</text>
</comment>
<gene>
    <name evidence="19" type="ORF">HF521_014241</name>
</gene>
<reference evidence="19" key="1">
    <citation type="submission" date="2020-08" db="EMBL/GenBank/DDBJ databases">
        <title>Chromosome-level assembly of Southern catfish (Silurus meridionalis) provides insights into visual adaptation to the nocturnal and benthic lifestyles.</title>
        <authorList>
            <person name="Zhang Y."/>
            <person name="Wang D."/>
            <person name="Peng Z."/>
        </authorList>
    </citation>
    <scope>NUCLEOTIDE SEQUENCE</scope>
    <source>
        <strain evidence="19">SWU-2019-XX</strain>
        <tissue evidence="19">Muscle</tissue>
    </source>
</reference>
<dbReference type="SUPFAM" id="SSF57196">
    <property type="entry name" value="EGF/Laminin"/>
    <property type="match status" value="3"/>
</dbReference>
<keyword evidence="6" id="KW-0812">Transmembrane</keyword>
<dbReference type="InterPro" id="IPR035976">
    <property type="entry name" value="Sushi/SCR/CCP_sf"/>
</dbReference>
<evidence type="ECO:0000256" key="14">
    <source>
        <dbReference type="PROSITE-ProRule" id="PRU00076"/>
    </source>
</evidence>
<evidence type="ECO:0000256" key="7">
    <source>
        <dbReference type="ARBA" id="ARBA00022729"/>
    </source>
</evidence>
<name>A0A8T0AAU2_SILME</name>
<keyword evidence="11 15" id="KW-1015">Disulfide bond</keyword>
<protein>
    <submittedName>
        <fullName evidence="19">Uncharacterized protein</fullName>
    </submittedName>
</protein>
<dbReference type="InterPro" id="IPR018097">
    <property type="entry name" value="EGF_Ca-bd_CS"/>
</dbReference>
<feature type="domain" description="Sushi" evidence="18">
    <location>
        <begin position="108"/>
        <end position="167"/>
    </location>
</feature>
<dbReference type="InterPro" id="IPR049883">
    <property type="entry name" value="NOTCH1_EGF-like"/>
</dbReference>
<evidence type="ECO:0000256" key="9">
    <source>
        <dbReference type="ARBA" id="ARBA00022989"/>
    </source>
</evidence>
<dbReference type="Proteomes" id="UP000606274">
    <property type="component" value="Unassembled WGS sequence"/>
</dbReference>
<keyword evidence="8" id="KW-0677">Repeat</keyword>
<evidence type="ECO:0000256" key="3">
    <source>
        <dbReference type="ARBA" id="ARBA00022525"/>
    </source>
</evidence>
<dbReference type="AlphaFoldDB" id="A0A8T0AAU2"/>
<evidence type="ECO:0000256" key="6">
    <source>
        <dbReference type="ARBA" id="ARBA00022692"/>
    </source>
</evidence>
<keyword evidence="3" id="KW-0964">Secreted</keyword>
<evidence type="ECO:0000259" key="17">
    <source>
        <dbReference type="PROSITE" id="PS50026"/>
    </source>
</evidence>
<dbReference type="SMART" id="SM00179">
    <property type="entry name" value="EGF_CA"/>
    <property type="match status" value="4"/>
</dbReference>
<organism evidence="19 20">
    <name type="scientific">Silurus meridionalis</name>
    <name type="common">Southern catfish</name>
    <name type="synonym">Silurus soldatovi meridionalis</name>
    <dbReference type="NCBI Taxonomy" id="175797"/>
    <lineage>
        <taxon>Eukaryota</taxon>
        <taxon>Metazoa</taxon>
        <taxon>Chordata</taxon>
        <taxon>Craniata</taxon>
        <taxon>Vertebrata</taxon>
        <taxon>Euteleostomi</taxon>
        <taxon>Actinopterygii</taxon>
        <taxon>Neopterygii</taxon>
        <taxon>Teleostei</taxon>
        <taxon>Ostariophysi</taxon>
        <taxon>Siluriformes</taxon>
        <taxon>Siluridae</taxon>
        <taxon>Silurus</taxon>
    </lineage>
</organism>
<evidence type="ECO:0000256" key="11">
    <source>
        <dbReference type="ARBA" id="ARBA00023157"/>
    </source>
</evidence>
<dbReference type="InterPro" id="IPR000742">
    <property type="entry name" value="EGF"/>
</dbReference>
<keyword evidence="5" id="KW-0254">Endocytosis</keyword>
<dbReference type="SMART" id="SM00181">
    <property type="entry name" value="EGF"/>
    <property type="match status" value="5"/>
</dbReference>
<feature type="domain" description="EGF-like" evidence="17">
    <location>
        <begin position="650"/>
        <end position="690"/>
    </location>
</feature>
<dbReference type="InterPro" id="IPR009030">
    <property type="entry name" value="Growth_fac_rcpt_cys_sf"/>
</dbReference>
<evidence type="ECO:0000256" key="15">
    <source>
        <dbReference type="PROSITE-ProRule" id="PRU00302"/>
    </source>
</evidence>
<dbReference type="Pfam" id="PF07645">
    <property type="entry name" value="EGF_CA"/>
    <property type="match status" value="3"/>
</dbReference>
<dbReference type="PANTHER" id="PTHR24034:SF137">
    <property type="entry name" value="SI:DKEY-163F14.6"/>
    <property type="match status" value="1"/>
</dbReference>
<dbReference type="Gene3D" id="2.10.25.10">
    <property type="entry name" value="Laminin"/>
    <property type="match status" value="5"/>
</dbReference>
<feature type="region of interest" description="Disordered" evidence="16">
    <location>
        <begin position="367"/>
        <end position="440"/>
    </location>
</feature>
<evidence type="ECO:0000313" key="19">
    <source>
        <dbReference type="EMBL" id="KAF7688235.1"/>
    </source>
</evidence>
<dbReference type="InterPro" id="IPR050751">
    <property type="entry name" value="ECM_structural_protein"/>
</dbReference>
<sequence>MYFSCLVPSLCTSISSLLHNIPPVSPNTGKPHWISMEALGATLLIMNWVLVLGAAAAVDCGGFGHLENGRTFFRYGGLYVTFSCNPGFRMHGHRISSCVSGQWVRRPPLCVAPGCRSPGKILHGNALMSPDGSLVHFTCNTGFGLFGSPFLYCKGKSWNGSTPVCKELDIMNLFQQKQTSLYKSGMELNQDITDLKTRFNPVAITAAKETFLRSSLPGAPHAKPQMIKDVSEDLKRHPNALESLWHERIIAQARLEAKGFEHTPNNMAEPVTRAEPSTPFALSSKPPTIMATSGINDQQEVSPTFPNQTPPSTLNAEHESGNCLTSTASMHHEIPITPSQALGESTWTNVDMIETTADSARTYTQDASRVSSNVSKNNQLSSHSRIKASADKDILQPLQVSEGESSSVAPTSSIDFSQSENQPQTTFTPSSLPFIPRDGENFPTTHIPVISLSTSDVITRDLNPKPLPAGNAMADKDLLEPSGGHIDEELYDISSSNSIHDQENATIKQIVVNQTSGSTTKPNDPVANSEISGFAVSYGIKRRPDCPYPPLPAHGTFYFHTIPNPAPFQFKHYIQYACYAGYTLANGDVYSYCLQDGQWSGVTPKCIGLTPCIMNNGGCSQVCRLNTHNRAECRCDPGFQLLGDQMTCRDLDECVEGLHECQQVCENTFGSYRCSCTPGFQLSFDRISCTGSFHCLCPAGYSANITDGQCEERGLGPCASACVNTPGSFRCTCPNGYQLAGDGTTCISECPPGYHRRNPSDPPVGNSTILACVDINECEEMQHHEQHKCEWRCVNLPGTHRCVCPRGYTWHPNGKQCNDINECRLRNGGCSHTCKNHRGGFKCACPENSRVSPYNRKTCQPV</sequence>
<keyword evidence="12" id="KW-0675">Receptor</keyword>
<dbReference type="GO" id="GO:0016020">
    <property type="term" value="C:membrane"/>
    <property type="evidence" value="ECO:0007669"/>
    <property type="project" value="UniProtKB-SubCell"/>
</dbReference>
<keyword evidence="9" id="KW-1133">Transmembrane helix</keyword>
<keyword evidence="7" id="KW-0732">Signal</keyword>
<dbReference type="PROSITE" id="PS00010">
    <property type="entry name" value="ASX_HYDROXYL"/>
    <property type="match status" value="1"/>
</dbReference>
<dbReference type="PROSITE" id="PS01187">
    <property type="entry name" value="EGF_CA"/>
    <property type="match status" value="2"/>
</dbReference>
<dbReference type="InterPro" id="IPR026823">
    <property type="entry name" value="cEGF"/>
</dbReference>
<comment type="caution">
    <text evidence="14">Lacks conserved residue(s) required for the propagation of feature annotation.</text>
</comment>
<evidence type="ECO:0000259" key="18">
    <source>
        <dbReference type="PROSITE" id="PS50923"/>
    </source>
</evidence>
<feature type="domain" description="Sushi" evidence="18">
    <location>
        <begin position="544"/>
        <end position="608"/>
    </location>
</feature>
<feature type="compositionally biased region" description="Polar residues" evidence="16">
    <location>
        <begin position="398"/>
        <end position="431"/>
    </location>
</feature>
<dbReference type="PROSITE" id="PS50923">
    <property type="entry name" value="SUSHI"/>
    <property type="match status" value="2"/>
</dbReference>
<comment type="subcellular location">
    <subcellularLocation>
        <location evidence="1">Membrane</location>
        <topology evidence="1">Single-pass type I membrane protein</topology>
    </subcellularLocation>
    <subcellularLocation>
        <location evidence="2">Secreted</location>
    </subcellularLocation>
</comment>
<dbReference type="EMBL" id="JABFDY010000026">
    <property type="protein sequence ID" value="KAF7688235.1"/>
    <property type="molecule type" value="Genomic_DNA"/>
</dbReference>
<keyword evidence="13" id="KW-0325">Glycoprotein</keyword>
<feature type="compositionally biased region" description="Polar residues" evidence="16">
    <location>
        <begin position="367"/>
        <end position="383"/>
    </location>
</feature>
<dbReference type="InterPro" id="IPR000152">
    <property type="entry name" value="EGF-type_Asp/Asn_hydroxyl_site"/>
</dbReference>
<evidence type="ECO:0000256" key="2">
    <source>
        <dbReference type="ARBA" id="ARBA00004613"/>
    </source>
</evidence>
<evidence type="ECO:0000256" key="10">
    <source>
        <dbReference type="ARBA" id="ARBA00023136"/>
    </source>
</evidence>
<dbReference type="Gene3D" id="2.10.70.10">
    <property type="entry name" value="Complement Module, domain 1"/>
    <property type="match status" value="3"/>
</dbReference>